<evidence type="ECO:0000256" key="3">
    <source>
        <dbReference type="ARBA" id="ARBA00023163"/>
    </source>
</evidence>
<gene>
    <name evidence="5" type="ORF">NP048_16535</name>
</gene>
<dbReference type="PANTHER" id="PTHR30146:SF153">
    <property type="entry name" value="LACTOSE OPERON REPRESSOR"/>
    <property type="match status" value="1"/>
</dbReference>
<keyword evidence="1" id="KW-0805">Transcription regulation</keyword>
<dbReference type="GO" id="GO:0003677">
    <property type="term" value="F:DNA binding"/>
    <property type="evidence" value="ECO:0007669"/>
    <property type="project" value="UniProtKB-KW"/>
</dbReference>
<keyword evidence="6" id="KW-1185">Reference proteome</keyword>
<dbReference type="InterPro" id="IPR046335">
    <property type="entry name" value="LacI/GalR-like_sensor"/>
</dbReference>
<dbReference type="InterPro" id="IPR028082">
    <property type="entry name" value="Peripla_BP_I"/>
</dbReference>
<keyword evidence="3" id="KW-0804">Transcription</keyword>
<proteinExistence type="predicted"/>
<dbReference type="EMBL" id="CP101987">
    <property type="protein sequence ID" value="UUI71379.1"/>
    <property type="molecule type" value="Genomic_DNA"/>
</dbReference>
<dbReference type="Gene3D" id="3.40.50.2300">
    <property type="match status" value="2"/>
</dbReference>
<dbReference type="RefSeq" id="WP_227575334.1">
    <property type="nucleotide sequence ID" value="NZ_CP101987.1"/>
</dbReference>
<accession>A0ABY5KNM3</accession>
<evidence type="ECO:0000256" key="1">
    <source>
        <dbReference type="ARBA" id="ARBA00023015"/>
    </source>
</evidence>
<dbReference type="PANTHER" id="PTHR30146">
    <property type="entry name" value="LACI-RELATED TRANSCRIPTIONAL REPRESSOR"/>
    <property type="match status" value="1"/>
</dbReference>
<protein>
    <submittedName>
        <fullName evidence="5">LacI family DNA-binding transcriptional regulator</fullName>
    </submittedName>
</protein>
<dbReference type="InterPro" id="IPR010982">
    <property type="entry name" value="Lambda_DNA-bd_dom_sf"/>
</dbReference>
<evidence type="ECO:0000256" key="2">
    <source>
        <dbReference type="ARBA" id="ARBA00023125"/>
    </source>
</evidence>
<dbReference type="CDD" id="cd01392">
    <property type="entry name" value="HTH_LacI"/>
    <property type="match status" value="1"/>
</dbReference>
<name>A0ABY5KNM3_9CELL</name>
<sequence>MGPASRKGSKERRGVTIAKVAQAAGVSVPTVSKVLNGRPGVSAATRRQVEQVLDEQGYEQRRTHPGSGSALVDLVLYSLDTQWATTLLRGAQAEVARLGLDLVVTTTSTPASGRTWLDHLSRRGSEGVILVAAQVHDVAERELSRLRMPVVLLDPIGAALPSLPTVAATNWAGGRDATAHLIGLGHTRIAFITGPLRDESHRDRLDGYRSALQRHGLRADPTLVRHGDSLVSGGIEHGTALLSLPDRPTAIVSGSDEQAYGVYLAAAELGLSVPRDVSVVGFDDVDLCQWVTPALTTVRQPLVEMGREAARIVIEMSRSDLRPAPRTELATSLVVRRSTDVPRA</sequence>
<dbReference type="PROSITE" id="PS50932">
    <property type="entry name" value="HTH_LACI_2"/>
    <property type="match status" value="1"/>
</dbReference>
<dbReference type="SUPFAM" id="SSF53822">
    <property type="entry name" value="Periplasmic binding protein-like I"/>
    <property type="match status" value="1"/>
</dbReference>
<dbReference type="InterPro" id="IPR000843">
    <property type="entry name" value="HTH_LacI"/>
</dbReference>
<dbReference type="SUPFAM" id="SSF47413">
    <property type="entry name" value="lambda repressor-like DNA-binding domains"/>
    <property type="match status" value="1"/>
</dbReference>
<feature type="domain" description="HTH lacI-type" evidence="4">
    <location>
        <begin position="15"/>
        <end position="69"/>
    </location>
</feature>
<dbReference type="Proteomes" id="UP001316384">
    <property type="component" value="Chromosome"/>
</dbReference>
<dbReference type="Pfam" id="PF13377">
    <property type="entry name" value="Peripla_BP_3"/>
    <property type="match status" value="1"/>
</dbReference>
<dbReference type="Gene3D" id="1.10.260.40">
    <property type="entry name" value="lambda repressor-like DNA-binding domains"/>
    <property type="match status" value="1"/>
</dbReference>
<organism evidence="5 6">
    <name type="scientific">Cellulomonas xiejunii</name>
    <dbReference type="NCBI Taxonomy" id="2968083"/>
    <lineage>
        <taxon>Bacteria</taxon>
        <taxon>Bacillati</taxon>
        <taxon>Actinomycetota</taxon>
        <taxon>Actinomycetes</taxon>
        <taxon>Micrococcales</taxon>
        <taxon>Cellulomonadaceae</taxon>
        <taxon>Cellulomonas</taxon>
    </lineage>
</organism>
<dbReference type="Pfam" id="PF00356">
    <property type="entry name" value="LacI"/>
    <property type="match status" value="1"/>
</dbReference>
<keyword evidence="2 5" id="KW-0238">DNA-binding</keyword>
<evidence type="ECO:0000313" key="5">
    <source>
        <dbReference type="EMBL" id="UUI71379.1"/>
    </source>
</evidence>
<evidence type="ECO:0000259" key="4">
    <source>
        <dbReference type="PROSITE" id="PS50932"/>
    </source>
</evidence>
<reference evidence="5 6" key="1">
    <citation type="submission" date="2022-07" db="EMBL/GenBank/DDBJ databases">
        <title>Novel species in genus cellulomonas.</title>
        <authorList>
            <person name="Ye L."/>
        </authorList>
    </citation>
    <scope>NUCLEOTIDE SEQUENCE [LARGE SCALE GENOMIC DNA]</scope>
    <source>
        <strain evidence="6">zg-B89</strain>
    </source>
</reference>
<dbReference type="SMART" id="SM00354">
    <property type="entry name" value="HTH_LACI"/>
    <property type="match status" value="1"/>
</dbReference>
<evidence type="ECO:0000313" key="6">
    <source>
        <dbReference type="Proteomes" id="UP001316384"/>
    </source>
</evidence>